<feature type="transmembrane region" description="Helical" evidence="1">
    <location>
        <begin position="9"/>
        <end position="36"/>
    </location>
</feature>
<comment type="caution">
    <text evidence="2">The sequence shown here is derived from an EMBL/GenBank/DDBJ whole genome shotgun (WGS) entry which is preliminary data.</text>
</comment>
<dbReference type="AlphaFoldDB" id="A0A8T5USU6"/>
<evidence type="ECO:0000256" key="1">
    <source>
        <dbReference type="SAM" id="Phobius"/>
    </source>
</evidence>
<dbReference type="RefSeq" id="WP_223790827.1">
    <property type="nucleotide sequence ID" value="NZ_JAIOUQ010000003.1"/>
</dbReference>
<reference evidence="3" key="1">
    <citation type="journal article" date="2022" name="Microbiol. Resour. Announc.">
        <title>Draft Genome Sequence of a Methanogenic Archaeon from West Spitsbergen Permafrost.</title>
        <authorList>
            <person name="Trubitsyn V."/>
            <person name="Rivkina E."/>
            <person name="Shcherbakova V."/>
        </authorList>
    </citation>
    <scope>NUCLEOTIDE SEQUENCE [LARGE SCALE GENOMIC DNA]</scope>
    <source>
        <strain evidence="3">VT</strain>
    </source>
</reference>
<proteinExistence type="predicted"/>
<dbReference type="EMBL" id="JAIOUQ010000003">
    <property type="protein sequence ID" value="MBZ2165207.1"/>
    <property type="molecule type" value="Genomic_DNA"/>
</dbReference>
<evidence type="ECO:0000313" key="2">
    <source>
        <dbReference type="EMBL" id="MBZ2165207.1"/>
    </source>
</evidence>
<gene>
    <name evidence="2" type="ORF">K8N75_04005</name>
</gene>
<keyword evidence="1" id="KW-0472">Membrane</keyword>
<accession>A0A8T5USU6</accession>
<keyword evidence="1" id="KW-1133">Transmembrane helix</keyword>
<dbReference type="Proteomes" id="UP000825933">
    <property type="component" value="Unassembled WGS sequence"/>
</dbReference>
<evidence type="ECO:0000313" key="3">
    <source>
        <dbReference type="Proteomes" id="UP000825933"/>
    </source>
</evidence>
<name>A0A8T5USU6_9EURY</name>
<protein>
    <submittedName>
        <fullName evidence="2">Uncharacterized protein</fullName>
    </submittedName>
</protein>
<keyword evidence="3" id="KW-1185">Reference proteome</keyword>
<sequence length="45" mass="5154">MKDRYMFKIALATAIIGIVGMMIFAVQLFLAIPIYILKLYIFLGE</sequence>
<organism evidence="2 3">
    <name type="scientific">Methanobacterium spitsbergense</name>
    <dbReference type="NCBI Taxonomy" id="2874285"/>
    <lineage>
        <taxon>Archaea</taxon>
        <taxon>Methanobacteriati</taxon>
        <taxon>Methanobacteriota</taxon>
        <taxon>Methanomada group</taxon>
        <taxon>Methanobacteria</taxon>
        <taxon>Methanobacteriales</taxon>
        <taxon>Methanobacteriaceae</taxon>
        <taxon>Methanobacterium</taxon>
    </lineage>
</organism>
<keyword evidence="1" id="KW-0812">Transmembrane</keyword>